<sequence length="109" mass="12611">MRVLVDLASTPRFPGIPVHGVFAVRILSGLVLQVEVGGLSDEFLFSDYTDSNHSTPAIDMRARIMRFVETYNWFNRKYPRDRRFITSVRLLAESEYRSIFWTPGQVRLG</sequence>
<name>A0ABW3M591_9PSEU</name>
<dbReference type="EMBL" id="JBHTIS010000120">
    <property type="protein sequence ID" value="MFD1044764.1"/>
    <property type="molecule type" value="Genomic_DNA"/>
</dbReference>
<dbReference type="Proteomes" id="UP001597045">
    <property type="component" value="Unassembled WGS sequence"/>
</dbReference>
<accession>A0ABW3M591</accession>
<organism evidence="1 2">
    <name type="scientific">Kibdelosporangium lantanae</name>
    <dbReference type="NCBI Taxonomy" id="1497396"/>
    <lineage>
        <taxon>Bacteria</taxon>
        <taxon>Bacillati</taxon>
        <taxon>Actinomycetota</taxon>
        <taxon>Actinomycetes</taxon>
        <taxon>Pseudonocardiales</taxon>
        <taxon>Pseudonocardiaceae</taxon>
        <taxon>Kibdelosporangium</taxon>
    </lineage>
</organism>
<keyword evidence="2" id="KW-1185">Reference proteome</keyword>
<proteinExistence type="predicted"/>
<evidence type="ECO:0000313" key="1">
    <source>
        <dbReference type="EMBL" id="MFD1044764.1"/>
    </source>
</evidence>
<comment type="caution">
    <text evidence="1">The sequence shown here is derived from an EMBL/GenBank/DDBJ whole genome shotgun (WGS) entry which is preliminary data.</text>
</comment>
<protein>
    <submittedName>
        <fullName evidence="1">Uncharacterized protein</fullName>
    </submittedName>
</protein>
<evidence type="ECO:0000313" key="2">
    <source>
        <dbReference type="Proteomes" id="UP001597045"/>
    </source>
</evidence>
<reference evidence="2" key="1">
    <citation type="journal article" date="2019" name="Int. J. Syst. Evol. Microbiol.">
        <title>The Global Catalogue of Microorganisms (GCM) 10K type strain sequencing project: providing services to taxonomists for standard genome sequencing and annotation.</title>
        <authorList>
            <consortium name="The Broad Institute Genomics Platform"/>
            <consortium name="The Broad Institute Genome Sequencing Center for Infectious Disease"/>
            <person name="Wu L."/>
            <person name="Ma J."/>
        </authorList>
    </citation>
    <scope>NUCLEOTIDE SEQUENCE [LARGE SCALE GENOMIC DNA]</scope>
    <source>
        <strain evidence="2">JCM 31486</strain>
    </source>
</reference>
<gene>
    <name evidence="1" type="ORF">ACFQ1S_03715</name>
</gene>